<gene>
    <name evidence="1" type="ORF">F6X54_10215</name>
</gene>
<evidence type="ECO:0000313" key="2">
    <source>
        <dbReference type="Proteomes" id="UP000471364"/>
    </source>
</evidence>
<keyword evidence="2" id="KW-1185">Reference proteome</keyword>
<sequence>MLQNTWYLADADWFADLSGAPRLATDDEAVIGQLTQLFNDESYFDPAMTVAATRVMLLALEHLGDTMTYGVQTHDLTELARLLCGLNLVQAHLTQTVQRIAERVNARTFVGLDEAPSATVRALTESLSTAGANGEVFAGHLKEAHMGLRNVTK</sequence>
<protein>
    <submittedName>
        <fullName evidence="1">Uncharacterized protein</fullName>
    </submittedName>
</protein>
<reference evidence="1 2" key="1">
    <citation type="submission" date="2019-09" db="EMBL/GenBank/DDBJ databases">
        <title>High taxonomic diversity of Micromonospora strains isolated from Medicago sativa nodules in different geographical locations.</title>
        <authorList>
            <person name="Martinez-Hidalgo P."/>
            <person name="Flores-Felix J.D."/>
            <person name="Velazquez E."/>
            <person name="Brau L."/>
            <person name="Trujillo M.E."/>
            <person name="Martinez-Molina E."/>
        </authorList>
    </citation>
    <scope>NUCLEOTIDE SEQUENCE [LARGE SCALE GENOMIC DNA]</scope>
    <source>
        <strain evidence="1 2">ALFB5</strain>
    </source>
</reference>
<name>A0ABQ6UJL1_9ACTN</name>
<dbReference type="Proteomes" id="UP000471364">
    <property type="component" value="Unassembled WGS sequence"/>
</dbReference>
<comment type="caution">
    <text evidence="1">The sequence shown here is derived from an EMBL/GenBank/DDBJ whole genome shotgun (WGS) entry which is preliminary data.</text>
</comment>
<proteinExistence type="predicted"/>
<dbReference type="RefSeq" id="WP_151012395.1">
    <property type="nucleotide sequence ID" value="NZ_JBNJLV010000001.1"/>
</dbReference>
<evidence type="ECO:0000313" key="1">
    <source>
        <dbReference type="EMBL" id="KAB1116848.1"/>
    </source>
</evidence>
<organism evidence="1 2">
    <name type="scientific">Micromonospora aurantiaca</name>
    <name type="common">nom. illeg.</name>
    <dbReference type="NCBI Taxonomy" id="47850"/>
    <lineage>
        <taxon>Bacteria</taxon>
        <taxon>Bacillati</taxon>
        <taxon>Actinomycetota</taxon>
        <taxon>Actinomycetes</taxon>
        <taxon>Micromonosporales</taxon>
        <taxon>Micromonosporaceae</taxon>
        <taxon>Micromonospora</taxon>
    </lineage>
</organism>
<accession>A0ABQ6UJL1</accession>
<dbReference type="EMBL" id="WAAR01000034">
    <property type="protein sequence ID" value="KAB1116848.1"/>
    <property type="molecule type" value="Genomic_DNA"/>
</dbReference>